<feature type="domain" description="Penicillin-binding protein dimerisation" evidence="5">
    <location>
        <begin position="56"/>
        <end position="214"/>
    </location>
</feature>
<evidence type="ECO:0000256" key="2">
    <source>
        <dbReference type="ARBA" id="ARBA00023136"/>
    </source>
</evidence>
<keyword evidence="3" id="KW-1133">Transmembrane helix</keyword>
<dbReference type="InterPro" id="IPR036138">
    <property type="entry name" value="PBP_dimer_sf"/>
</dbReference>
<protein>
    <submittedName>
        <fullName evidence="6">Unannotated protein</fullName>
    </submittedName>
</protein>
<dbReference type="SUPFAM" id="SSF56519">
    <property type="entry name" value="Penicillin binding protein dimerisation domain"/>
    <property type="match status" value="1"/>
</dbReference>
<dbReference type="Gene3D" id="3.90.1310.10">
    <property type="entry name" value="Penicillin-binding protein 2a (Domain 2)"/>
    <property type="match status" value="1"/>
</dbReference>
<dbReference type="EMBL" id="CAEZSN010000087">
    <property type="protein sequence ID" value="CAB4546119.1"/>
    <property type="molecule type" value="Genomic_DNA"/>
</dbReference>
<dbReference type="Pfam" id="PF00905">
    <property type="entry name" value="Transpeptidase"/>
    <property type="match status" value="1"/>
</dbReference>
<evidence type="ECO:0000256" key="3">
    <source>
        <dbReference type="SAM" id="Phobius"/>
    </source>
</evidence>
<keyword evidence="3" id="KW-0812">Transmembrane</keyword>
<accession>A0A6J6C671</accession>
<dbReference type="GO" id="GO:0008658">
    <property type="term" value="F:penicillin binding"/>
    <property type="evidence" value="ECO:0007669"/>
    <property type="project" value="InterPro"/>
</dbReference>
<gene>
    <name evidence="6" type="ORF">UFOPK1433_00811</name>
</gene>
<feature type="transmembrane region" description="Helical" evidence="3">
    <location>
        <begin position="12"/>
        <end position="32"/>
    </location>
</feature>
<dbReference type="InterPro" id="IPR050515">
    <property type="entry name" value="Beta-lactam/transpept"/>
</dbReference>
<dbReference type="SUPFAM" id="SSF56601">
    <property type="entry name" value="beta-lactamase/transpeptidase-like"/>
    <property type="match status" value="1"/>
</dbReference>
<sequence>MSMLPPGEDRKRFSILRIIVAIFVVFFVGHLLDLQVVNAPAIKEASKSKREITRVISAARGSILDKDSKVLAKSIFRYDVNVAPIKVAPVERQVNGATVTMTVEQLATRIAAILGKTESEVLKQMSGKGVYANLAKNVNSSVMTQIESLDLPWLWTDERISRVYPNGAVAGNLVGFITADGATKAGLEAQMDSCLAGVDGKESFDQGSDGIRIPESAVVAKTARDGGDLKLSIDTNLQYFSQQVLETAVKNERADYGTAIVIEVKTGRLLVAAEAPTVDPNNPGASKERDRQGKIFTNTYEPGSTMKMITAATAIDDGKATPATQIVAPFKVKMKWGTWIKDSDKHPTLHLTLAGILRDSSNTGIMQIGAKVKRSVRVSYMKKFGLGEPTSLGMTFESGGILGDTKNWDGQTDLTSMFGQGIAVTPIQMAYAYQAIANGGVRLSPKLFESCKKANGEVTEYPVGQPVRVVSESTARSTVDMLEKVVEQGHIGKTAAIAGYRVAGKSGTAQIKQGDTYGYLHAISFIGLAPADDPKYVVAVMLYKSRRTSSSIGATPIFKQIMQQTLRAYRVPPSTTKSREIPTEW</sequence>
<dbReference type="AlphaFoldDB" id="A0A6J6C671"/>
<dbReference type="GO" id="GO:0005886">
    <property type="term" value="C:plasma membrane"/>
    <property type="evidence" value="ECO:0007669"/>
    <property type="project" value="TreeGrafter"/>
</dbReference>
<proteinExistence type="predicted"/>
<evidence type="ECO:0000256" key="1">
    <source>
        <dbReference type="ARBA" id="ARBA00004370"/>
    </source>
</evidence>
<name>A0A6J6C671_9ZZZZ</name>
<dbReference type="Gene3D" id="3.30.450.330">
    <property type="match status" value="1"/>
</dbReference>
<evidence type="ECO:0000259" key="5">
    <source>
        <dbReference type="Pfam" id="PF03717"/>
    </source>
</evidence>
<organism evidence="6">
    <name type="scientific">freshwater metagenome</name>
    <dbReference type="NCBI Taxonomy" id="449393"/>
    <lineage>
        <taxon>unclassified sequences</taxon>
        <taxon>metagenomes</taxon>
        <taxon>ecological metagenomes</taxon>
    </lineage>
</organism>
<dbReference type="Gene3D" id="3.40.710.10">
    <property type="entry name" value="DD-peptidase/beta-lactamase superfamily"/>
    <property type="match status" value="1"/>
</dbReference>
<dbReference type="PANTHER" id="PTHR30627:SF1">
    <property type="entry name" value="PEPTIDOGLYCAN D,D-TRANSPEPTIDASE FTSI"/>
    <property type="match status" value="1"/>
</dbReference>
<reference evidence="6" key="1">
    <citation type="submission" date="2020-05" db="EMBL/GenBank/DDBJ databases">
        <authorList>
            <person name="Chiriac C."/>
            <person name="Salcher M."/>
            <person name="Ghai R."/>
            <person name="Kavagutti S V."/>
        </authorList>
    </citation>
    <scope>NUCLEOTIDE SEQUENCE</scope>
</reference>
<dbReference type="GO" id="GO:0071555">
    <property type="term" value="P:cell wall organization"/>
    <property type="evidence" value="ECO:0007669"/>
    <property type="project" value="TreeGrafter"/>
</dbReference>
<dbReference type="PANTHER" id="PTHR30627">
    <property type="entry name" value="PEPTIDOGLYCAN D,D-TRANSPEPTIDASE"/>
    <property type="match status" value="1"/>
</dbReference>
<dbReference type="InterPro" id="IPR005311">
    <property type="entry name" value="PBP_dimer"/>
</dbReference>
<evidence type="ECO:0000313" key="6">
    <source>
        <dbReference type="EMBL" id="CAB4546119.1"/>
    </source>
</evidence>
<dbReference type="InterPro" id="IPR001460">
    <property type="entry name" value="PCN-bd_Tpept"/>
</dbReference>
<feature type="domain" description="Penicillin-binding protein transpeptidase" evidence="4">
    <location>
        <begin position="257"/>
        <end position="563"/>
    </location>
</feature>
<keyword evidence="2 3" id="KW-0472">Membrane</keyword>
<comment type="subcellular location">
    <subcellularLocation>
        <location evidence="1">Membrane</location>
    </subcellularLocation>
</comment>
<dbReference type="InterPro" id="IPR012338">
    <property type="entry name" value="Beta-lactam/transpept-like"/>
</dbReference>
<evidence type="ECO:0000259" key="4">
    <source>
        <dbReference type="Pfam" id="PF00905"/>
    </source>
</evidence>
<dbReference type="Pfam" id="PF03717">
    <property type="entry name" value="PBP_dimer"/>
    <property type="match status" value="1"/>
</dbReference>